<evidence type="ECO:0000313" key="1">
    <source>
        <dbReference type="EMBL" id="QHU06877.1"/>
    </source>
</evidence>
<sequence length="114" mass="13421">MSKFPLYDSLIKDLPKKDLTMTQKRVFIKRIAKIDKNGHDLVYALIRMYQVENNEENISFTLPYNGTFIDNDINFDLDNLPVDLKQILFKFTGVHIGKMKEERSIEKQTPVKRV</sequence>
<reference evidence="1" key="1">
    <citation type="journal article" date="2020" name="Nature">
        <title>Giant virus diversity and host interactions through global metagenomics.</title>
        <authorList>
            <person name="Schulz F."/>
            <person name="Roux S."/>
            <person name="Paez-Espino D."/>
            <person name="Jungbluth S."/>
            <person name="Walsh D.A."/>
            <person name="Denef V.J."/>
            <person name="McMahon K.D."/>
            <person name="Konstantinidis K.T."/>
            <person name="Eloe-Fadrosh E.A."/>
            <person name="Kyrpides N.C."/>
            <person name="Woyke T."/>
        </authorList>
    </citation>
    <scope>NUCLEOTIDE SEQUENCE</scope>
    <source>
        <strain evidence="1">GVMAG-S-1038524-41</strain>
    </source>
</reference>
<protein>
    <recommendedName>
        <fullName evidence="2">NET domain-containing protein</fullName>
    </recommendedName>
</protein>
<accession>A0A6C0JR19</accession>
<proteinExistence type="predicted"/>
<name>A0A6C0JR19_9ZZZZ</name>
<organism evidence="1">
    <name type="scientific">viral metagenome</name>
    <dbReference type="NCBI Taxonomy" id="1070528"/>
    <lineage>
        <taxon>unclassified sequences</taxon>
        <taxon>metagenomes</taxon>
        <taxon>organismal metagenomes</taxon>
    </lineage>
</organism>
<dbReference type="AlphaFoldDB" id="A0A6C0JR19"/>
<evidence type="ECO:0008006" key="2">
    <source>
        <dbReference type="Google" id="ProtNLM"/>
    </source>
</evidence>
<dbReference type="EMBL" id="MN740668">
    <property type="protein sequence ID" value="QHU06877.1"/>
    <property type="molecule type" value="Genomic_DNA"/>
</dbReference>